<reference evidence="1" key="1">
    <citation type="submission" date="2020-05" db="EMBL/GenBank/DDBJ databases">
        <authorList>
            <person name="Chiriac C."/>
            <person name="Salcher M."/>
            <person name="Ghai R."/>
            <person name="Kavagutti S V."/>
        </authorList>
    </citation>
    <scope>NUCLEOTIDE SEQUENCE</scope>
</reference>
<gene>
    <name evidence="1" type="ORF">UFOPK2872_01151</name>
</gene>
<dbReference type="AlphaFoldDB" id="A0A6J6VFK1"/>
<protein>
    <submittedName>
        <fullName evidence="1">Unannotated protein</fullName>
    </submittedName>
</protein>
<dbReference type="EMBL" id="CAEZZM010000171">
    <property type="protein sequence ID" value="CAB4770940.1"/>
    <property type="molecule type" value="Genomic_DNA"/>
</dbReference>
<evidence type="ECO:0000313" key="1">
    <source>
        <dbReference type="EMBL" id="CAB4770940.1"/>
    </source>
</evidence>
<proteinExistence type="predicted"/>
<sequence>MAINASSARSSVTMTWASELITATLVPGCSCKKCEASTCGVRTKSIWRGSITMSFAPSRRRFFMREANTGWASVGFAPINKITSEYSTDLKSWVPAEVPKALLKPKPVGEWHTRAHVSTLLFPNAARTIFCTTNTSSLVQRDELIAPIESKPCLA</sequence>
<name>A0A6J6VFK1_9ZZZZ</name>
<accession>A0A6J6VFK1</accession>
<organism evidence="1">
    <name type="scientific">freshwater metagenome</name>
    <dbReference type="NCBI Taxonomy" id="449393"/>
    <lineage>
        <taxon>unclassified sequences</taxon>
        <taxon>metagenomes</taxon>
        <taxon>ecological metagenomes</taxon>
    </lineage>
</organism>